<evidence type="ECO:0000313" key="1">
    <source>
        <dbReference type="EMBL" id="KAH3871141.1"/>
    </source>
</evidence>
<dbReference type="EMBL" id="JAIWYP010000002">
    <property type="protein sequence ID" value="KAH3871141.1"/>
    <property type="molecule type" value="Genomic_DNA"/>
</dbReference>
<keyword evidence="2" id="KW-1185">Reference proteome</keyword>
<gene>
    <name evidence="1" type="ORF">DPMN_034335</name>
</gene>
<accession>A0A9D4RJN4</accession>
<sequence>MKSAKALPRYGSGHKSARTDNAKTISLRLWQVIIGRPLTFGDMTELDFSTNPAFRKALGYGDGAEHVGEGGMGRSIANRPMDPHKRWIDMSVLENESVHQDRERAQLEAQISGLEADIPQWDDLLPQLAGPFFPGRQLLQPDPMVPSNPHVVSCQATNNPLATNIPLATNYPPDISIPPVPAVMTITNNPPVSAPLRPTTPNLFSPKKGTYSLSYLKPYNLTAAATGKSSVVSSRGTQS</sequence>
<comment type="caution">
    <text evidence="1">The sequence shown here is derived from an EMBL/GenBank/DDBJ whole genome shotgun (WGS) entry which is preliminary data.</text>
</comment>
<organism evidence="1 2">
    <name type="scientific">Dreissena polymorpha</name>
    <name type="common">Zebra mussel</name>
    <name type="synonym">Mytilus polymorpha</name>
    <dbReference type="NCBI Taxonomy" id="45954"/>
    <lineage>
        <taxon>Eukaryota</taxon>
        <taxon>Metazoa</taxon>
        <taxon>Spiralia</taxon>
        <taxon>Lophotrochozoa</taxon>
        <taxon>Mollusca</taxon>
        <taxon>Bivalvia</taxon>
        <taxon>Autobranchia</taxon>
        <taxon>Heteroconchia</taxon>
        <taxon>Euheterodonta</taxon>
        <taxon>Imparidentia</taxon>
        <taxon>Neoheterodontei</taxon>
        <taxon>Myida</taxon>
        <taxon>Dreissenoidea</taxon>
        <taxon>Dreissenidae</taxon>
        <taxon>Dreissena</taxon>
    </lineage>
</organism>
<name>A0A9D4RJN4_DREPO</name>
<proteinExistence type="predicted"/>
<protein>
    <submittedName>
        <fullName evidence="1">Uncharacterized protein</fullName>
    </submittedName>
</protein>
<reference evidence="1" key="2">
    <citation type="submission" date="2020-11" db="EMBL/GenBank/DDBJ databases">
        <authorList>
            <person name="McCartney M.A."/>
            <person name="Auch B."/>
            <person name="Kono T."/>
            <person name="Mallez S."/>
            <person name="Becker A."/>
            <person name="Gohl D.M."/>
            <person name="Silverstein K.A.T."/>
            <person name="Koren S."/>
            <person name="Bechman K.B."/>
            <person name="Herman A."/>
            <person name="Abrahante J.E."/>
            <person name="Garbe J."/>
        </authorList>
    </citation>
    <scope>NUCLEOTIDE SEQUENCE</scope>
    <source>
        <strain evidence="1">Duluth1</strain>
        <tissue evidence="1">Whole animal</tissue>
    </source>
</reference>
<dbReference type="AlphaFoldDB" id="A0A9D4RJN4"/>
<dbReference type="Proteomes" id="UP000828390">
    <property type="component" value="Unassembled WGS sequence"/>
</dbReference>
<reference evidence="1" key="1">
    <citation type="journal article" date="2019" name="bioRxiv">
        <title>The Genome of the Zebra Mussel, Dreissena polymorpha: A Resource for Invasive Species Research.</title>
        <authorList>
            <person name="McCartney M.A."/>
            <person name="Auch B."/>
            <person name="Kono T."/>
            <person name="Mallez S."/>
            <person name="Zhang Y."/>
            <person name="Obille A."/>
            <person name="Becker A."/>
            <person name="Abrahante J.E."/>
            <person name="Garbe J."/>
            <person name="Badalamenti J.P."/>
            <person name="Herman A."/>
            <person name="Mangelson H."/>
            <person name="Liachko I."/>
            <person name="Sullivan S."/>
            <person name="Sone E.D."/>
            <person name="Koren S."/>
            <person name="Silverstein K.A.T."/>
            <person name="Beckman K.B."/>
            <person name="Gohl D.M."/>
        </authorList>
    </citation>
    <scope>NUCLEOTIDE SEQUENCE</scope>
    <source>
        <strain evidence="1">Duluth1</strain>
        <tissue evidence="1">Whole animal</tissue>
    </source>
</reference>
<evidence type="ECO:0000313" key="2">
    <source>
        <dbReference type="Proteomes" id="UP000828390"/>
    </source>
</evidence>